<dbReference type="InterPro" id="IPR013324">
    <property type="entry name" value="RNA_pol_sigma_r3/r4-like"/>
</dbReference>
<accession>A0A853JFU2</accession>
<dbReference type="CDD" id="cd06171">
    <property type="entry name" value="Sigma70_r4"/>
    <property type="match status" value="1"/>
</dbReference>
<dbReference type="InterPro" id="IPR013325">
    <property type="entry name" value="RNA_pol_sigma_r2"/>
</dbReference>
<keyword evidence="9" id="KW-1185">Reference proteome</keyword>
<evidence type="ECO:0000256" key="1">
    <source>
        <dbReference type="ARBA" id="ARBA00010641"/>
    </source>
</evidence>
<evidence type="ECO:0000259" key="7">
    <source>
        <dbReference type="Pfam" id="PF08281"/>
    </source>
</evidence>
<name>A0A853JFU2_9GAMM</name>
<dbReference type="SUPFAM" id="SSF88659">
    <property type="entry name" value="Sigma3 and sigma4 domains of RNA polymerase sigma factors"/>
    <property type="match status" value="1"/>
</dbReference>
<dbReference type="Pfam" id="PF08281">
    <property type="entry name" value="Sigma70_r4_2"/>
    <property type="match status" value="1"/>
</dbReference>
<dbReference type="Gene3D" id="1.10.1740.10">
    <property type="match status" value="1"/>
</dbReference>
<evidence type="ECO:0000256" key="4">
    <source>
        <dbReference type="ARBA" id="ARBA00023125"/>
    </source>
</evidence>
<protein>
    <submittedName>
        <fullName evidence="8">RNA polymerase sigma factor</fullName>
    </submittedName>
</protein>
<feature type="domain" description="RNA polymerase sigma-70 region 2" evidence="6">
    <location>
        <begin position="30"/>
        <end position="93"/>
    </location>
</feature>
<evidence type="ECO:0000313" key="8">
    <source>
        <dbReference type="EMBL" id="NZA28253.1"/>
    </source>
</evidence>
<dbReference type="NCBIfam" id="TIGR02937">
    <property type="entry name" value="sigma70-ECF"/>
    <property type="match status" value="1"/>
</dbReference>
<dbReference type="SUPFAM" id="SSF88946">
    <property type="entry name" value="Sigma2 domain of RNA polymerase sigma factors"/>
    <property type="match status" value="1"/>
</dbReference>
<dbReference type="GO" id="GO:0003677">
    <property type="term" value="F:DNA binding"/>
    <property type="evidence" value="ECO:0007669"/>
    <property type="project" value="UniProtKB-KW"/>
</dbReference>
<proteinExistence type="inferred from homology"/>
<dbReference type="InterPro" id="IPR007627">
    <property type="entry name" value="RNA_pol_sigma70_r2"/>
</dbReference>
<dbReference type="AlphaFoldDB" id="A0A853JFU2"/>
<evidence type="ECO:0000259" key="6">
    <source>
        <dbReference type="Pfam" id="PF04542"/>
    </source>
</evidence>
<dbReference type="Gene3D" id="1.10.10.10">
    <property type="entry name" value="Winged helix-like DNA-binding domain superfamily/Winged helix DNA-binding domain"/>
    <property type="match status" value="1"/>
</dbReference>
<evidence type="ECO:0000313" key="9">
    <source>
        <dbReference type="Proteomes" id="UP000578091"/>
    </source>
</evidence>
<sequence>MAERPHPQERIDEALAIRCQLGEHAAFDVLIRRWSGPLHRYAASIAGSRDAGDELVQDIWLKAIQGIGRLRDCSRFRAWLFGIAHRTAMDRLRLKYAAPPEPHIDVAELAFEDDSVERSETARQVELGLARLPVVERDVLTLFYLQELSLSEVSAVLQVPVGTVKSRLFRARALLRGTFQGETP</sequence>
<dbReference type="InterPro" id="IPR036388">
    <property type="entry name" value="WH-like_DNA-bd_sf"/>
</dbReference>
<dbReference type="RefSeq" id="WP_180680011.1">
    <property type="nucleotide sequence ID" value="NZ_JACCKA010000091.1"/>
</dbReference>
<dbReference type="PANTHER" id="PTHR43133">
    <property type="entry name" value="RNA POLYMERASE ECF-TYPE SIGMA FACTO"/>
    <property type="match status" value="1"/>
</dbReference>
<keyword evidence="5" id="KW-0804">Transcription</keyword>
<comment type="caution">
    <text evidence="8">The sequence shown here is derived from an EMBL/GenBank/DDBJ whole genome shotgun (WGS) entry which is preliminary data.</text>
</comment>
<reference evidence="8 9" key="1">
    <citation type="submission" date="2020-07" db="EMBL/GenBank/DDBJ databases">
        <title>Luteimonas sp. SJ-92.</title>
        <authorList>
            <person name="Huang X.-X."/>
            <person name="Xu L."/>
            <person name="Sun J.-Q."/>
        </authorList>
    </citation>
    <scope>NUCLEOTIDE SEQUENCE [LARGE SCALE GENOMIC DNA]</scope>
    <source>
        <strain evidence="8 9">SJ-92</strain>
    </source>
</reference>
<gene>
    <name evidence="8" type="ORF">H0E84_17905</name>
</gene>
<feature type="domain" description="RNA polymerase sigma factor 70 region 4 type 2" evidence="7">
    <location>
        <begin position="124"/>
        <end position="175"/>
    </location>
</feature>
<dbReference type="PANTHER" id="PTHR43133:SF8">
    <property type="entry name" value="RNA POLYMERASE SIGMA FACTOR HI_1459-RELATED"/>
    <property type="match status" value="1"/>
</dbReference>
<dbReference type="InterPro" id="IPR013249">
    <property type="entry name" value="RNA_pol_sigma70_r4_t2"/>
</dbReference>
<comment type="similarity">
    <text evidence="1">Belongs to the sigma-70 factor family. ECF subfamily.</text>
</comment>
<organism evidence="8 9">
    <name type="scientific">Luteimonas salinisoli</name>
    <dbReference type="NCBI Taxonomy" id="2752307"/>
    <lineage>
        <taxon>Bacteria</taxon>
        <taxon>Pseudomonadati</taxon>
        <taxon>Pseudomonadota</taxon>
        <taxon>Gammaproteobacteria</taxon>
        <taxon>Lysobacterales</taxon>
        <taxon>Lysobacteraceae</taxon>
        <taxon>Luteimonas</taxon>
    </lineage>
</organism>
<dbReference type="Pfam" id="PF04542">
    <property type="entry name" value="Sigma70_r2"/>
    <property type="match status" value="1"/>
</dbReference>
<evidence type="ECO:0000256" key="3">
    <source>
        <dbReference type="ARBA" id="ARBA00023082"/>
    </source>
</evidence>
<evidence type="ECO:0000256" key="5">
    <source>
        <dbReference type="ARBA" id="ARBA00023163"/>
    </source>
</evidence>
<keyword evidence="3" id="KW-0731">Sigma factor</keyword>
<dbReference type="Proteomes" id="UP000578091">
    <property type="component" value="Unassembled WGS sequence"/>
</dbReference>
<dbReference type="GO" id="GO:0016987">
    <property type="term" value="F:sigma factor activity"/>
    <property type="evidence" value="ECO:0007669"/>
    <property type="project" value="UniProtKB-KW"/>
</dbReference>
<dbReference type="InterPro" id="IPR039425">
    <property type="entry name" value="RNA_pol_sigma-70-like"/>
</dbReference>
<keyword evidence="2" id="KW-0805">Transcription regulation</keyword>
<dbReference type="InterPro" id="IPR014284">
    <property type="entry name" value="RNA_pol_sigma-70_dom"/>
</dbReference>
<keyword evidence="4" id="KW-0238">DNA-binding</keyword>
<dbReference type="EMBL" id="JACCKA010000091">
    <property type="protein sequence ID" value="NZA28253.1"/>
    <property type="molecule type" value="Genomic_DNA"/>
</dbReference>
<dbReference type="GO" id="GO:0006352">
    <property type="term" value="P:DNA-templated transcription initiation"/>
    <property type="evidence" value="ECO:0007669"/>
    <property type="project" value="InterPro"/>
</dbReference>
<evidence type="ECO:0000256" key="2">
    <source>
        <dbReference type="ARBA" id="ARBA00023015"/>
    </source>
</evidence>